<dbReference type="InterPro" id="IPR011991">
    <property type="entry name" value="ArsR-like_HTH"/>
</dbReference>
<dbReference type="InterPro" id="IPR036388">
    <property type="entry name" value="WH-like_DNA-bd_sf"/>
</dbReference>
<sequence length="103" mass="11493">MDTLSVIKALSNETRYHILEWLKDPDQHFGSINQMPSGCDFAGGVCVGAISAKSGLAQSVISSYLVKMQKAGLLEARRHCQWTYYRRNEQGIAAFKESILKDL</sequence>
<dbReference type="RefSeq" id="WP_131011749.1">
    <property type="nucleotide sequence ID" value="NZ_SIRE01000003.1"/>
</dbReference>
<keyword evidence="6" id="KW-1185">Reference proteome</keyword>
<accession>A0A4Q9DXD5</accession>
<dbReference type="InterPro" id="IPR036390">
    <property type="entry name" value="WH_DNA-bd_sf"/>
</dbReference>
<dbReference type="SUPFAM" id="SSF46785">
    <property type="entry name" value="Winged helix' DNA-binding domain"/>
    <property type="match status" value="1"/>
</dbReference>
<dbReference type="InterPro" id="IPR051081">
    <property type="entry name" value="HTH_MetalResp_TranReg"/>
</dbReference>
<evidence type="ECO:0000256" key="1">
    <source>
        <dbReference type="ARBA" id="ARBA00023015"/>
    </source>
</evidence>
<dbReference type="EMBL" id="SIRE01000003">
    <property type="protein sequence ID" value="TBL81035.1"/>
    <property type="molecule type" value="Genomic_DNA"/>
</dbReference>
<dbReference type="PROSITE" id="PS50987">
    <property type="entry name" value="HTH_ARSR_2"/>
    <property type="match status" value="1"/>
</dbReference>
<keyword evidence="2" id="KW-0238">DNA-binding</keyword>
<reference evidence="5 6" key="1">
    <citation type="submission" date="2019-02" db="EMBL/GenBank/DDBJ databases">
        <title>Paenibacillus sp. nov., isolated from surface-sterilized tissue of Thalictrum simplex L.</title>
        <authorList>
            <person name="Tuo L."/>
        </authorList>
    </citation>
    <scope>NUCLEOTIDE SEQUENCE [LARGE SCALE GENOMIC DNA]</scope>
    <source>
        <strain evidence="5 6">N2SHLJ1</strain>
    </source>
</reference>
<keyword evidence="1" id="KW-0805">Transcription regulation</keyword>
<proteinExistence type="predicted"/>
<keyword evidence="3" id="KW-0804">Transcription</keyword>
<organism evidence="5 6">
    <name type="scientific">Paenibacillus thalictri</name>
    <dbReference type="NCBI Taxonomy" id="2527873"/>
    <lineage>
        <taxon>Bacteria</taxon>
        <taxon>Bacillati</taxon>
        <taxon>Bacillota</taxon>
        <taxon>Bacilli</taxon>
        <taxon>Bacillales</taxon>
        <taxon>Paenibacillaceae</taxon>
        <taxon>Paenibacillus</taxon>
    </lineage>
</organism>
<dbReference type="PANTHER" id="PTHR33154:SF33">
    <property type="entry name" value="TRANSCRIPTIONAL REPRESSOR SDPR"/>
    <property type="match status" value="1"/>
</dbReference>
<protein>
    <submittedName>
        <fullName evidence="5">Transcriptional regulator</fullName>
    </submittedName>
</protein>
<dbReference type="AlphaFoldDB" id="A0A4Q9DXD5"/>
<dbReference type="GO" id="GO:0003677">
    <property type="term" value="F:DNA binding"/>
    <property type="evidence" value="ECO:0007669"/>
    <property type="project" value="UniProtKB-KW"/>
</dbReference>
<evidence type="ECO:0000256" key="2">
    <source>
        <dbReference type="ARBA" id="ARBA00023125"/>
    </source>
</evidence>
<name>A0A4Q9DXD5_9BACL</name>
<evidence type="ECO:0000256" key="3">
    <source>
        <dbReference type="ARBA" id="ARBA00023163"/>
    </source>
</evidence>
<gene>
    <name evidence="5" type="ORF">EYB31_02770</name>
</gene>
<dbReference type="Proteomes" id="UP000293142">
    <property type="component" value="Unassembled WGS sequence"/>
</dbReference>
<dbReference type="GO" id="GO:0003700">
    <property type="term" value="F:DNA-binding transcription factor activity"/>
    <property type="evidence" value="ECO:0007669"/>
    <property type="project" value="InterPro"/>
</dbReference>
<dbReference type="PANTHER" id="PTHR33154">
    <property type="entry name" value="TRANSCRIPTIONAL REGULATOR, ARSR FAMILY"/>
    <property type="match status" value="1"/>
</dbReference>
<feature type="domain" description="HTH arsR-type" evidence="4">
    <location>
        <begin position="1"/>
        <end position="103"/>
    </location>
</feature>
<dbReference type="SMART" id="SM00418">
    <property type="entry name" value="HTH_ARSR"/>
    <property type="match status" value="1"/>
</dbReference>
<dbReference type="OrthoDB" id="9790747at2"/>
<dbReference type="InterPro" id="IPR001845">
    <property type="entry name" value="HTH_ArsR_DNA-bd_dom"/>
</dbReference>
<evidence type="ECO:0000259" key="4">
    <source>
        <dbReference type="PROSITE" id="PS50987"/>
    </source>
</evidence>
<evidence type="ECO:0000313" key="5">
    <source>
        <dbReference type="EMBL" id="TBL81035.1"/>
    </source>
</evidence>
<comment type="caution">
    <text evidence="5">The sequence shown here is derived from an EMBL/GenBank/DDBJ whole genome shotgun (WGS) entry which is preliminary data.</text>
</comment>
<evidence type="ECO:0000313" key="6">
    <source>
        <dbReference type="Proteomes" id="UP000293142"/>
    </source>
</evidence>
<dbReference type="Gene3D" id="1.10.10.10">
    <property type="entry name" value="Winged helix-like DNA-binding domain superfamily/Winged helix DNA-binding domain"/>
    <property type="match status" value="1"/>
</dbReference>
<dbReference type="CDD" id="cd00090">
    <property type="entry name" value="HTH_ARSR"/>
    <property type="match status" value="1"/>
</dbReference>